<evidence type="ECO:0000313" key="5">
    <source>
        <dbReference type="EMBL" id="KAF7179999.1"/>
    </source>
</evidence>
<evidence type="ECO:0000256" key="2">
    <source>
        <dbReference type="ARBA" id="ARBA00022842"/>
    </source>
</evidence>
<dbReference type="Pfam" id="PF03492">
    <property type="entry name" value="Methyltransf_7"/>
    <property type="match status" value="1"/>
</dbReference>
<organism evidence="5 6">
    <name type="scientific">Aspergillus felis</name>
    <dbReference type="NCBI Taxonomy" id="1287682"/>
    <lineage>
        <taxon>Eukaryota</taxon>
        <taxon>Fungi</taxon>
        <taxon>Dikarya</taxon>
        <taxon>Ascomycota</taxon>
        <taxon>Pezizomycotina</taxon>
        <taxon>Eurotiomycetes</taxon>
        <taxon>Eurotiomycetidae</taxon>
        <taxon>Eurotiales</taxon>
        <taxon>Aspergillaceae</taxon>
        <taxon>Aspergillus</taxon>
        <taxon>Aspergillus subgen. Fumigati</taxon>
    </lineage>
</organism>
<dbReference type="Proteomes" id="UP000641853">
    <property type="component" value="Unassembled WGS sequence"/>
</dbReference>
<dbReference type="OrthoDB" id="1523883at2759"/>
<comment type="caution">
    <text evidence="5">The sequence shown here is derived from an EMBL/GenBank/DDBJ whole genome shotgun (WGS) entry which is preliminary data.</text>
</comment>
<dbReference type="SUPFAM" id="SSF53335">
    <property type="entry name" value="S-adenosyl-L-methionine-dependent methyltransferases"/>
    <property type="match status" value="1"/>
</dbReference>
<keyword evidence="3" id="KW-0812">Transmembrane</keyword>
<protein>
    <submittedName>
        <fullName evidence="5">Uncharacterized protein</fullName>
    </submittedName>
</protein>
<evidence type="ECO:0000313" key="4">
    <source>
        <dbReference type="EMBL" id="KAF7155836.1"/>
    </source>
</evidence>
<dbReference type="GO" id="GO:0046872">
    <property type="term" value="F:metal ion binding"/>
    <property type="evidence" value="ECO:0007669"/>
    <property type="project" value="UniProtKB-KW"/>
</dbReference>
<dbReference type="AlphaFoldDB" id="A0A8H6V9H2"/>
<dbReference type="EMBL" id="JACBAE010001400">
    <property type="protein sequence ID" value="KAF7155836.1"/>
    <property type="molecule type" value="Genomic_DNA"/>
</dbReference>
<keyword evidence="2" id="KW-0460">Magnesium</keyword>
<dbReference type="GO" id="GO:0008168">
    <property type="term" value="F:methyltransferase activity"/>
    <property type="evidence" value="ECO:0007669"/>
    <property type="project" value="InterPro"/>
</dbReference>
<keyword evidence="1" id="KW-0479">Metal-binding</keyword>
<evidence type="ECO:0000256" key="1">
    <source>
        <dbReference type="ARBA" id="ARBA00022723"/>
    </source>
</evidence>
<evidence type="ECO:0000313" key="6">
    <source>
        <dbReference type="Proteomes" id="UP000641853"/>
    </source>
</evidence>
<keyword evidence="3" id="KW-0472">Membrane</keyword>
<gene>
    <name evidence="4" type="ORF">CNMCM5623_008716</name>
    <name evidence="5" type="ORF">CNMCM7691_009052</name>
</gene>
<feature type="transmembrane region" description="Helical" evidence="3">
    <location>
        <begin position="95"/>
        <end position="118"/>
    </location>
</feature>
<keyword evidence="6" id="KW-1185">Reference proteome</keyword>
<sequence>MASGLFFDPMKVLRIAPLVATTSSLMYAWDEHWFLSGFLRPEYKHHSEAMLPRYFRRFFEQGIWIIASLNTLTLSSSVANLLIDRPALDRLRSSRWYWAGLGFTVCHFLFVPLIAYPIRDIMEDRSKGQSTKDLKHWIDLHRIRVLVADLPGWMSFFAAVLSTFQLVLENDVPMQGAGFYNAHSALQAAAMQRALSLFDTIPVSTVSERFTAVEYGCAQGANSILPFKRILKARFSASDAEKHEAQLIFSDRPGNDFNTLVQTINQIQWLPEQPNGHSIFTSMVAKSFYDRVVPSNTVDVGFSLATLHHLERSPSHTPAPNNADLNQDLNRQQAHEDLIRFLTLRAQEFRQDGSLILSFVSQSSTGVPNYPDLVDACRQAMIQMVMSGRISPEVAGAFQVPTYDRTLEDVRMSLAQVKHLWQAEELFEAEITHPAHQRLQAQARGGEPEMEMASRLYADTVVDWMMAVIAGYFAKALQVAASGLDDDARKGLLTEWSKRTKEDFLNEHRDSKVSCWFIFVKLRRI</sequence>
<proteinExistence type="predicted"/>
<dbReference type="InterPro" id="IPR042086">
    <property type="entry name" value="MeTrfase_capping"/>
</dbReference>
<accession>A0A8H6V9H2</accession>
<dbReference type="EMBL" id="JACBAG010001849">
    <property type="protein sequence ID" value="KAF7179999.1"/>
    <property type="molecule type" value="Genomic_DNA"/>
</dbReference>
<name>A0A8H6V9H2_9EURO</name>
<dbReference type="InterPro" id="IPR005299">
    <property type="entry name" value="MeTrfase_7"/>
</dbReference>
<dbReference type="Proteomes" id="UP000654922">
    <property type="component" value="Unassembled WGS sequence"/>
</dbReference>
<dbReference type="Gene3D" id="1.10.1200.270">
    <property type="entry name" value="Methyltransferase, alpha-helical capping domain"/>
    <property type="match status" value="1"/>
</dbReference>
<dbReference type="InterPro" id="IPR029063">
    <property type="entry name" value="SAM-dependent_MTases_sf"/>
</dbReference>
<evidence type="ECO:0000256" key="3">
    <source>
        <dbReference type="SAM" id="Phobius"/>
    </source>
</evidence>
<dbReference type="PANTHER" id="PTHR31009">
    <property type="entry name" value="S-ADENOSYL-L-METHIONINE:CARBOXYL METHYLTRANSFERASE FAMILY PROTEIN"/>
    <property type="match status" value="1"/>
</dbReference>
<feature type="transmembrane region" description="Helical" evidence="3">
    <location>
        <begin position="62"/>
        <end position="83"/>
    </location>
</feature>
<reference evidence="5" key="1">
    <citation type="submission" date="2020-06" db="EMBL/GenBank/DDBJ databases">
        <title>Draft genome sequences of strains closely related to Aspergillus parafelis and Aspergillus hiratsukae.</title>
        <authorList>
            <person name="Dos Santos R.A.C."/>
            <person name="Rivero-Menendez O."/>
            <person name="Steenwyk J.L."/>
            <person name="Mead M.E."/>
            <person name="Goldman G.H."/>
            <person name="Alastruey-Izquierdo A."/>
            <person name="Rokas A."/>
        </authorList>
    </citation>
    <scope>NUCLEOTIDE SEQUENCE</scope>
    <source>
        <strain evidence="4">CNM-CM5623</strain>
        <strain evidence="5">CNM-CM7691</strain>
    </source>
</reference>
<dbReference type="Gene3D" id="3.40.50.150">
    <property type="entry name" value="Vaccinia Virus protein VP39"/>
    <property type="match status" value="1"/>
</dbReference>
<keyword evidence="3" id="KW-1133">Transmembrane helix</keyword>